<comment type="caution">
    <text evidence="2">The sequence shown here is derived from an EMBL/GenBank/DDBJ whole genome shotgun (WGS) entry which is preliminary data.</text>
</comment>
<dbReference type="Proteomes" id="UP000076486">
    <property type="component" value="Unassembled WGS sequence"/>
</dbReference>
<evidence type="ECO:0000313" key="2">
    <source>
        <dbReference type="EMBL" id="KZN64931.1"/>
    </source>
</evidence>
<proteinExistence type="predicted"/>
<dbReference type="PATRIC" id="fig|1365248.3.peg.1490"/>
<protein>
    <submittedName>
        <fullName evidence="2">Uncharacterized protein</fullName>
    </submittedName>
</protein>
<keyword evidence="1" id="KW-0175">Coiled coil</keyword>
<name>A0A167LNS3_9GAMM</name>
<accession>A0A167LNS3</accession>
<dbReference type="RefSeq" id="WP_063367308.1">
    <property type="nucleotide sequence ID" value="NZ_AUYC01000019.1"/>
</dbReference>
<feature type="coiled-coil region" evidence="1">
    <location>
        <begin position="71"/>
        <end position="98"/>
    </location>
</feature>
<dbReference type="EMBL" id="AUYC01000019">
    <property type="protein sequence ID" value="KZN64931.1"/>
    <property type="molecule type" value="Genomic_DNA"/>
</dbReference>
<evidence type="ECO:0000313" key="3">
    <source>
        <dbReference type="Proteomes" id="UP000076486"/>
    </source>
</evidence>
<organism evidence="2 3">
    <name type="scientific">Pseudoalteromonas luteoviolacea CPMOR-1</name>
    <dbReference type="NCBI Taxonomy" id="1365248"/>
    <lineage>
        <taxon>Bacteria</taxon>
        <taxon>Pseudomonadati</taxon>
        <taxon>Pseudomonadota</taxon>
        <taxon>Gammaproteobacteria</taxon>
        <taxon>Alteromonadales</taxon>
        <taxon>Pseudoalteromonadaceae</taxon>
        <taxon>Pseudoalteromonas</taxon>
    </lineage>
</organism>
<gene>
    <name evidence="2" type="ORF">N473_12905</name>
</gene>
<dbReference type="AlphaFoldDB" id="A0A167LNS3"/>
<sequence>MLNTLEIEKPLSIAGLMFPDDSYPDDTMSTLSNVIGFLSHVSESEHFVDIVACRDHREGFSALLNVSEQSARHAVNQAKKVNAEMRDLQKKLDNVHNYYKPFAEAICHLQEYTQIMDRLFNFRYVEHSQLDRDTYLFIHESSALIEACKVVNFGLPEPFLVKERERTLKRARKVKSKLPVINLNMEKKQ</sequence>
<reference evidence="2 3" key="1">
    <citation type="submission" date="2013-07" db="EMBL/GenBank/DDBJ databases">
        <title>Comparative Genomic and Metabolomic Analysis of Twelve Strains of Pseudoalteromonas luteoviolacea.</title>
        <authorList>
            <person name="Vynne N.G."/>
            <person name="Mansson M."/>
            <person name="Gram L."/>
        </authorList>
    </citation>
    <scope>NUCLEOTIDE SEQUENCE [LARGE SCALE GENOMIC DNA]</scope>
    <source>
        <strain evidence="2 3">CPMOR-1</strain>
    </source>
</reference>
<evidence type="ECO:0000256" key="1">
    <source>
        <dbReference type="SAM" id="Coils"/>
    </source>
</evidence>